<dbReference type="KEGG" id="clw:CLAC_05310"/>
<dbReference type="PATRIC" id="fig|1408189.4.peg.1057"/>
<accession>A0A0K2GZK6</accession>
<dbReference type="InterPro" id="IPR009078">
    <property type="entry name" value="Ferritin-like_SF"/>
</dbReference>
<name>A0A0K2GZK6_9CORY</name>
<dbReference type="STRING" id="1408189.CLAC_05310"/>
<dbReference type="InterPro" id="IPR012347">
    <property type="entry name" value="Ferritin-like"/>
</dbReference>
<dbReference type="OrthoDB" id="4410341at2"/>
<protein>
    <recommendedName>
        <fullName evidence="2">DUF4439 domain-containing protein</fullName>
    </recommendedName>
</protein>
<dbReference type="Pfam" id="PF14530">
    <property type="entry name" value="DUF4439"/>
    <property type="match status" value="1"/>
</dbReference>
<feature type="domain" description="DUF4439" evidence="2">
    <location>
        <begin position="179"/>
        <end position="309"/>
    </location>
</feature>
<keyword evidence="4" id="KW-1185">Reference proteome</keyword>
<dbReference type="PROSITE" id="PS51257">
    <property type="entry name" value="PROKAR_LIPOPROTEIN"/>
    <property type="match status" value="1"/>
</dbReference>
<evidence type="ECO:0000313" key="4">
    <source>
        <dbReference type="Proteomes" id="UP000058446"/>
    </source>
</evidence>
<gene>
    <name evidence="3" type="ORF">CLAC_05310</name>
</gene>
<feature type="signal peptide" evidence="1">
    <location>
        <begin position="1"/>
        <end position="23"/>
    </location>
</feature>
<organism evidence="3 4">
    <name type="scientific">Corynebacterium lactis RW2-5</name>
    <dbReference type="NCBI Taxonomy" id="1408189"/>
    <lineage>
        <taxon>Bacteria</taxon>
        <taxon>Bacillati</taxon>
        <taxon>Actinomycetota</taxon>
        <taxon>Actinomycetes</taxon>
        <taxon>Mycobacteriales</taxon>
        <taxon>Corynebacteriaceae</taxon>
        <taxon>Corynebacterium</taxon>
    </lineage>
</organism>
<dbReference type="InterPro" id="IPR029447">
    <property type="entry name" value="DUF4439"/>
</dbReference>
<proteinExistence type="predicted"/>
<evidence type="ECO:0000313" key="3">
    <source>
        <dbReference type="EMBL" id="ALA67227.1"/>
    </source>
</evidence>
<reference evidence="3 4" key="1">
    <citation type="submission" date="2013-10" db="EMBL/GenBank/DDBJ databases">
        <title>Complete genome sequence of Corynebacterium lactis DSM 45799(T), isolated from raw cow milk.</title>
        <authorList>
            <person name="Ruckert C."/>
            <person name="Albersmeier A."/>
            <person name="Lipski A."/>
            <person name="Kalinowski J."/>
        </authorList>
    </citation>
    <scope>NUCLEOTIDE SEQUENCE [LARGE SCALE GENOMIC DNA]</scope>
    <source>
        <strain evidence="3 4">RW2-5</strain>
    </source>
</reference>
<evidence type="ECO:0000256" key="1">
    <source>
        <dbReference type="SAM" id="SignalP"/>
    </source>
</evidence>
<sequence>MPRRAFLAASLTALSAPALTSCADLVAPRPDGTIEVLHALANRDVKNLEEVQGQGSAATAVAEIRAAQAEALAAEITRACGTLKDGRAPEKCGEAVALPAAQPAPDDLVAMIDSSRSSRAILDSLASRGTLREDYDARLATAVDGGLVLAARLAGAKWEDLVPQPPTGESLLRDAESQLTDALQAEYALIYGLGVAAPHVTGDDATAVEARGVRHRLLRDAAIALFAQEELQAPSAAAGYSATKEAPAPDDAPIDYLIALERHCAQAWEDVVKAAKEAPTRLFALNAAGISAAGASSLEGDATQALPGLK</sequence>
<feature type="chain" id="PRO_5005477253" description="DUF4439 domain-containing protein" evidence="1">
    <location>
        <begin position="24"/>
        <end position="310"/>
    </location>
</feature>
<evidence type="ECO:0000259" key="2">
    <source>
        <dbReference type="Pfam" id="PF14530"/>
    </source>
</evidence>
<dbReference type="EMBL" id="CP006841">
    <property type="protein sequence ID" value="ALA67227.1"/>
    <property type="molecule type" value="Genomic_DNA"/>
</dbReference>
<dbReference type="SUPFAM" id="SSF47240">
    <property type="entry name" value="Ferritin-like"/>
    <property type="match status" value="1"/>
</dbReference>
<dbReference type="AlphaFoldDB" id="A0A0K2GZK6"/>
<dbReference type="Gene3D" id="1.20.1260.10">
    <property type="match status" value="1"/>
</dbReference>
<keyword evidence="1" id="KW-0732">Signal</keyword>
<dbReference type="Proteomes" id="UP000058446">
    <property type="component" value="Chromosome"/>
</dbReference>